<reference evidence="1 2" key="1">
    <citation type="submission" date="2021-05" db="EMBL/GenBank/DDBJ databases">
        <title>Direct Submission.</title>
        <authorList>
            <person name="Li K."/>
            <person name="Gao J."/>
        </authorList>
    </citation>
    <scope>NUCLEOTIDE SEQUENCE [LARGE SCALE GENOMIC DNA]</scope>
    <source>
        <strain evidence="1 2">Mg02</strain>
    </source>
</reference>
<accession>A0ABX8BL71</accession>
<evidence type="ECO:0008006" key="3">
    <source>
        <dbReference type="Google" id="ProtNLM"/>
    </source>
</evidence>
<sequence length="113" mass="12448">MDNPFTLHVARRPEHVQVAEITAETIPALLEHLASVGVEATATLPETPEDTYCVLRWTSPDPDGKPRRYVASVGFCIVRLPDGRFIRMSRDALADYYTPTAAAVDLATLPLID</sequence>
<protein>
    <recommendedName>
        <fullName evidence="3">Monooxygenase</fullName>
    </recommendedName>
</protein>
<dbReference type="EMBL" id="CP074133">
    <property type="protein sequence ID" value="QUX22965.1"/>
    <property type="molecule type" value="Genomic_DNA"/>
</dbReference>
<keyword evidence="2" id="KW-1185">Reference proteome</keyword>
<proteinExistence type="predicted"/>
<evidence type="ECO:0000313" key="1">
    <source>
        <dbReference type="EMBL" id="QUX22965.1"/>
    </source>
</evidence>
<organism evidence="1 2">
    <name type="scientific">Nocardiopsis changdeensis</name>
    <dbReference type="NCBI Taxonomy" id="2831969"/>
    <lineage>
        <taxon>Bacteria</taxon>
        <taxon>Bacillati</taxon>
        <taxon>Actinomycetota</taxon>
        <taxon>Actinomycetes</taxon>
        <taxon>Streptosporangiales</taxon>
        <taxon>Nocardiopsidaceae</taxon>
        <taxon>Nocardiopsis</taxon>
    </lineage>
</organism>
<dbReference type="RefSeq" id="WP_220564176.1">
    <property type="nucleotide sequence ID" value="NZ_CP074133.1"/>
</dbReference>
<name>A0ABX8BL71_9ACTN</name>
<dbReference type="Proteomes" id="UP000676079">
    <property type="component" value="Chromosome"/>
</dbReference>
<evidence type="ECO:0000313" key="2">
    <source>
        <dbReference type="Proteomes" id="UP000676079"/>
    </source>
</evidence>
<gene>
    <name evidence="1" type="ORF">KGD84_00705</name>
</gene>